<dbReference type="Gene3D" id="3.30.160.60">
    <property type="entry name" value="Classic Zinc Finger"/>
    <property type="match status" value="1"/>
</dbReference>
<dbReference type="Proteomes" id="UP001369815">
    <property type="component" value="Unassembled WGS sequence"/>
</dbReference>
<protein>
    <recommendedName>
        <fullName evidence="4">C2H2-type domain-containing protein</fullName>
    </recommendedName>
</protein>
<keyword evidence="3" id="KW-1185">Reference proteome</keyword>
<evidence type="ECO:0000256" key="1">
    <source>
        <dbReference type="SAM" id="MobiDB-lite"/>
    </source>
</evidence>
<name>A0AAX6MSK3_9PEZI</name>
<accession>A0AAX6MSK3</accession>
<feature type="region of interest" description="Disordered" evidence="1">
    <location>
        <begin position="148"/>
        <end position="169"/>
    </location>
</feature>
<dbReference type="AlphaFoldDB" id="A0AAX6MSK3"/>
<feature type="region of interest" description="Disordered" evidence="1">
    <location>
        <begin position="71"/>
        <end position="91"/>
    </location>
</feature>
<evidence type="ECO:0000313" key="3">
    <source>
        <dbReference type="Proteomes" id="UP001369815"/>
    </source>
</evidence>
<evidence type="ECO:0008006" key="4">
    <source>
        <dbReference type="Google" id="ProtNLM"/>
    </source>
</evidence>
<sequence>MSDYLNKFDFEVLSDNEEYAFNFDDLDNIPPIGQEHQEPAFDVDFALLPDATAAPVEPSIRFMNAEPRLKSSFGQLDPPTASGADLTSREPDRAVKFYRSDQEEQSPFKKISDYKKHLKEAHGEAVFHCRVAGCDRKGSKGYLRESDFRKHLAKQHPDAPKYSPAPRKEERYNCPHCENSFTSLQDLSWHFCKPSTGFSSV</sequence>
<evidence type="ECO:0000313" key="2">
    <source>
        <dbReference type="EMBL" id="KAK6955618.1"/>
    </source>
</evidence>
<feature type="compositionally biased region" description="Basic and acidic residues" evidence="1">
    <location>
        <begin position="148"/>
        <end position="159"/>
    </location>
</feature>
<organism evidence="2 3">
    <name type="scientific">Daldinia eschscholtzii</name>
    <dbReference type="NCBI Taxonomy" id="292717"/>
    <lineage>
        <taxon>Eukaryota</taxon>
        <taxon>Fungi</taxon>
        <taxon>Dikarya</taxon>
        <taxon>Ascomycota</taxon>
        <taxon>Pezizomycotina</taxon>
        <taxon>Sordariomycetes</taxon>
        <taxon>Xylariomycetidae</taxon>
        <taxon>Xylariales</taxon>
        <taxon>Hypoxylaceae</taxon>
        <taxon>Daldinia</taxon>
    </lineage>
</organism>
<proteinExistence type="predicted"/>
<gene>
    <name evidence="2" type="ORF">Daesc_003260</name>
</gene>
<reference evidence="2 3" key="1">
    <citation type="journal article" date="2024" name="Front Chem Biol">
        <title>Unveiling the potential of Daldinia eschscholtzii MFLUCC 19-0629 through bioactivity and bioinformatics studies for enhanced sustainable agriculture production.</title>
        <authorList>
            <person name="Brooks S."/>
            <person name="Weaver J.A."/>
            <person name="Klomchit A."/>
            <person name="Alharthi S.A."/>
            <person name="Onlamun T."/>
            <person name="Nurani R."/>
            <person name="Vong T.K."/>
            <person name="Alberti F."/>
            <person name="Greco C."/>
        </authorList>
    </citation>
    <scope>NUCLEOTIDE SEQUENCE [LARGE SCALE GENOMIC DNA]</scope>
    <source>
        <strain evidence="2">MFLUCC 19-0629</strain>
    </source>
</reference>
<comment type="caution">
    <text evidence="2">The sequence shown here is derived from an EMBL/GenBank/DDBJ whole genome shotgun (WGS) entry which is preliminary data.</text>
</comment>
<dbReference type="EMBL" id="JBANMG010000003">
    <property type="protein sequence ID" value="KAK6955618.1"/>
    <property type="molecule type" value="Genomic_DNA"/>
</dbReference>